<evidence type="ECO:0000256" key="7">
    <source>
        <dbReference type="ARBA" id="ARBA00022989"/>
    </source>
</evidence>
<dbReference type="GO" id="GO:0071949">
    <property type="term" value="F:FAD binding"/>
    <property type="evidence" value="ECO:0007669"/>
    <property type="project" value="InterPro"/>
</dbReference>
<evidence type="ECO:0000256" key="3">
    <source>
        <dbReference type="ARBA" id="ARBA00007992"/>
    </source>
</evidence>
<dbReference type="EMBL" id="SPNV01000184">
    <property type="protein sequence ID" value="KAF5858955.1"/>
    <property type="molecule type" value="Genomic_DNA"/>
</dbReference>
<dbReference type="Gene3D" id="3.50.50.60">
    <property type="entry name" value="FAD/NAD(P)-binding domain"/>
    <property type="match status" value="2"/>
</dbReference>
<comment type="caution">
    <text evidence="12">The sequence shown here is derived from an EMBL/GenBank/DDBJ whole genome shotgun (WGS) entry which is preliminary data.</text>
</comment>
<feature type="transmembrane region" description="Helical" evidence="10">
    <location>
        <begin position="138"/>
        <end position="161"/>
    </location>
</feature>
<evidence type="ECO:0000313" key="13">
    <source>
        <dbReference type="Proteomes" id="UP000541154"/>
    </source>
</evidence>
<keyword evidence="7 10" id="KW-1133">Transmembrane helix</keyword>
<dbReference type="GO" id="GO:0004497">
    <property type="term" value="F:monooxygenase activity"/>
    <property type="evidence" value="ECO:0007669"/>
    <property type="project" value="InterPro"/>
</dbReference>
<dbReference type="InterPro" id="IPR039020">
    <property type="entry name" value="PaxB-like"/>
</dbReference>
<dbReference type="AlphaFoldDB" id="A0A8H6A1L4"/>
<feature type="transmembrane region" description="Helical" evidence="10">
    <location>
        <begin position="16"/>
        <end position="36"/>
    </location>
</feature>
<dbReference type="Pfam" id="PF01494">
    <property type="entry name" value="FAD_binding_3"/>
    <property type="match status" value="2"/>
</dbReference>
<evidence type="ECO:0000256" key="2">
    <source>
        <dbReference type="ARBA" id="ARBA00006757"/>
    </source>
</evidence>
<accession>A0A8H6A1L4</accession>
<feature type="transmembrane region" description="Helical" evidence="10">
    <location>
        <begin position="107"/>
        <end position="132"/>
    </location>
</feature>
<evidence type="ECO:0000259" key="11">
    <source>
        <dbReference type="Pfam" id="PF01494"/>
    </source>
</evidence>
<dbReference type="InterPro" id="IPR036188">
    <property type="entry name" value="FAD/NAD-bd_sf"/>
</dbReference>
<evidence type="ECO:0000256" key="1">
    <source>
        <dbReference type="ARBA" id="ARBA00004141"/>
    </source>
</evidence>
<dbReference type="InterPro" id="IPR050562">
    <property type="entry name" value="FAD_mOase_fung"/>
</dbReference>
<evidence type="ECO:0000256" key="10">
    <source>
        <dbReference type="SAM" id="Phobius"/>
    </source>
</evidence>
<dbReference type="GO" id="GO:0016829">
    <property type="term" value="F:lyase activity"/>
    <property type="evidence" value="ECO:0007669"/>
    <property type="project" value="InterPro"/>
</dbReference>
<keyword evidence="8" id="KW-0560">Oxidoreductase</keyword>
<dbReference type="PANTHER" id="PTHR47356">
    <property type="entry name" value="FAD-DEPENDENT MONOOXYGENASE ASQG-RELATED"/>
    <property type="match status" value="1"/>
</dbReference>
<feature type="transmembrane region" description="Helical" evidence="10">
    <location>
        <begin position="48"/>
        <end position="68"/>
    </location>
</feature>
<dbReference type="PRINTS" id="PR00420">
    <property type="entry name" value="RNGMNOXGNASE"/>
</dbReference>
<dbReference type="GO" id="GO:0016020">
    <property type="term" value="C:membrane"/>
    <property type="evidence" value="ECO:0007669"/>
    <property type="project" value="UniProtKB-SubCell"/>
</dbReference>
<feature type="domain" description="FAD-binding" evidence="11">
    <location>
        <begin position="406"/>
        <end position="464"/>
    </location>
</feature>
<comment type="similarity">
    <text evidence="2">Belongs to the paxB family.</text>
</comment>
<comment type="subcellular location">
    <subcellularLocation>
        <location evidence="1">Membrane</location>
        <topology evidence="1">Multi-pass membrane protein</topology>
    </subcellularLocation>
</comment>
<keyword evidence="13" id="KW-1185">Reference proteome</keyword>
<feature type="transmembrane region" description="Helical" evidence="10">
    <location>
        <begin position="173"/>
        <end position="196"/>
    </location>
</feature>
<comment type="similarity">
    <text evidence="3">Belongs to the paxM FAD-dependent monooxygenase family.</text>
</comment>
<name>A0A8H6A1L4_PETAA</name>
<evidence type="ECO:0000256" key="6">
    <source>
        <dbReference type="ARBA" id="ARBA00022827"/>
    </source>
</evidence>
<reference evidence="12 13" key="1">
    <citation type="submission" date="2019-04" db="EMBL/GenBank/DDBJ databases">
        <title>Aspergillus burnettii sp. nov., novel species from soil in southeast Queensland.</title>
        <authorList>
            <person name="Gilchrist C.L.M."/>
            <person name="Pitt J.I."/>
            <person name="Lange L."/>
            <person name="Lacey H.J."/>
            <person name="Vuong D."/>
            <person name="Midgley D.J."/>
            <person name="Greenfield P."/>
            <person name="Bradbury M."/>
            <person name="Lacey E."/>
            <person name="Busk P.K."/>
            <person name="Pilgaard B."/>
            <person name="Chooi Y.H."/>
            <person name="Piggott A.M."/>
        </authorList>
    </citation>
    <scope>NUCLEOTIDE SEQUENCE [LARGE SCALE GENOMIC DNA]</scope>
    <source>
        <strain evidence="12 13">FRR 5400</strain>
    </source>
</reference>
<evidence type="ECO:0000313" key="12">
    <source>
        <dbReference type="EMBL" id="KAF5858955.1"/>
    </source>
</evidence>
<dbReference type="InterPro" id="IPR002938">
    <property type="entry name" value="FAD-bd"/>
</dbReference>
<keyword evidence="4" id="KW-0285">Flavoprotein</keyword>
<dbReference type="PANTHER" id="PTHR47356:SF2">
    <property type="entry name" value="FAD-BINDING DOMAIN-CONTAINING PROTEIN-RELATED"/>
    <property type="match status" value="1"/>
</dbReference>
<evidence type="ECO:0000256" key="5">
    <source>
        <dbReference type="ARBA" id="ARBA00022692"/>
    </source>
</evidence>
<proteinExistence type="inferred from homology"/>
<feature type="domain" description="FAD-binding" evidence="11">
    <location>
        <begin position="205"/>
        <end position="368"/>
    </location>
</feature>
<keyword evidence="5 10" id="KW-0812">Transmembrane</keyword>
<keyword evidence="9 10" id="KW-0472">Membrane</keyword>
<sequence length="558" mass="61541">MDGFDTSSAPAEYQDIAWMAHDFIFGMGIGWVINYVGMVYKSFQDRTYGMAIMPLCSNIAWEVVYGLIYPSKTLVEQAVILSGLAINLAVMYAAIKFAPNEWVHAPLVMRNLPLIFLLGIIGSITGHVALAVEIGPGLAYSWGAAFCQLLLSIGGLCQLLTRGRTRGGSYTLWLSRFLGSCCTVGVACFSATYATFSMGGQGQFRVIIVGGSIAGLTLAHCLRRAGIDHVVLEKGADLSPQIGASIGIMPNGARILDQLGLIDAVAAITEPVNTAFISYPDGFAFRSDYPRIITERFGYPIAFLDRQKFLEILHTSYPNPSNIHTKHRVIRIQQLDSHAEVLTDSGQKFTGDLVVGADGVHSVTRSEIWRSGQVSKREQRNAIRTCQQIAHLQLMNDITFGHVWEKKEIASMTALEENIFHTWHADRLVCLGDSIHKMTPNIGQGANIAIEDAAVLANLLHGTLSKNEPGKLSQPALNQVLREFQRIRFNRVNRIYQDSRFKNYRGQPRDNLSPNFPAHWTWMVTVQPKGKRASSLVGTSASVDFYKLALTLVQGRTH</sequence>
<dbReference type="SUPFAM" id="SSF51905">
    <property type="entry name" value="FAD/NAD(P)-binding domain"/>
    <property type="match status" value="1"/>
</dbReference>
<keyword evidence="6" id="KW-0274">FAD</keyword>
<evidence type="ECO:0000256" key="8">
    <source>
        <dbReference type="ARBA" id="ARBA00023002"/>
    </source>
</evidence>
<organism evidence="12 13">
    <name type="scientific">Petromyces alliaceus</name>
    <name type="common">Aspergillus alliaceus</name>
    <dbReference type="NCBI Taxonomy" id="209559"/>
    <lineage>
        <taxon>Eukaryota</taxon>
        <taxon>Fungi</taxon>
        <taxon>Dikarya</taxon>
        <taxon>Ascomycota</taxon>
        <taxon>Pezizomycotina</taxon>
        <taxon>Eurotiomycetes</taxon>
        <taxon>Eurotiomycetidae</taxon>
        <taxon>Eurotiales</taxon>
        <taxon>Aspergillaceae</taxon>
        <taxon>Aspergillus</taxon>
        <taxon>Aspergillus subgen. Circumdati</taxon>
    </lineage>
</organism>
<dbReference type="Proteomes" id="UP000541154">
    <property type="component" value="Unassembled WGS sequence"/>
</dbReference>
<protein>
    <recommendedName>
        <fullName evidence="11">FAD-binding domain-containing protein</fullName>
    </recommendedName>
</protein>
<dbReference type="Pfam" id="PF25129">
    <property type="entry name" value="Pyr4-TMTC"/>
    <property type="match status" value="1"/>
</dbReference>
<gene>
    <name evidence="12" type="ORF">ETB97_003558</name>
</gene>
<evidence type="ECO:0000256" key="9">
    <source>
        <dbReference type="ARBA" id="ARBA00023136"/>
    </source>
</evidence>
<evidence type="ECO:0000256" key="4">
    <source>
        <dbReference type="ARBA" id="ARBA00022630"/>
    </source>
</evidence>
<feature type="transmembrane region" description="Helical" evidence="10">
    <location>
        <begin position="74"/>
        <end position="95"/>
    </location>
</feature>